<feature type="transmembrane region" description="Helical" evidence="7">
    <location>
        <begin position="497"/>
        <end position="517"/>
    </location>
</feature>
<evidence type="ECO:0000256" key="1">
    <source>
        <dbReference type="ARBA" id="ARBA00004651"/>
    </source>
</evidence>
<dbReference type="Pfam" id="PF02687">
    <property type="entry name" value="FtsX"/>
    <property type="match status" value="2"/>
</dbReference>
<evidence type="ECO:0000313" key="10">
    <source>
        <dbReference type="EMBL" id="MBB5431629.1"/>
    </source>
</evidence>
<keyword evidence="2" id="KW-1003">Cell membrane</keyword>
<dbReference type="Proteomes" id="UP000572635">
    <property type="component" value="Unassembled WGS sequence"/>
</dbReference>
<evidence type="ECO:0000256" key="2">
    <source>
        <dbReference type="ARBA" id="ARBA00022475"/>
    </source>
</evidence>
<dbReference type="PANTHER" id="PTHR30287">
    <property type="entry name" value="MEMBRANE COMPONENT OF PREDICTED ABC SUPERFAMILY METABOLITE UPTAKE TRANSPORTER"/>
    <property type="match status" value="1"/>
</dbReference>
<evidence type="ECO:0000256" key="7">
    <source>
        <dbReference type="SAM" id="Phobius"/>
    </source>
</evidence>
<dbReference type="PANTHER" id="PTHR30287:SF2">
    <property type="entry name" value="BLL1001 PROTEIN"/>
    <property type="match status" value="1"/>
</dbReference>
<keyword evidence="4 7" id="KW-1133">Transmembrane helix</keyword>
<accession>A0A7W8QJY8</accession>
<feature type="domain" description="MacB-like periplasmic core" evidence="9">
    <location>
        <begin position="18"/>
        <end position="228"/>
    </location>
</feature>
<evidence type="ECO:0000256" key="4">
    <source>
        <dbReference type="ARBA" id="ARBA00022989"/>
    </source>
</evidence>
<proteinExistence type="inferred from homology"/>
<evidence type="ECO:0000313" key="11">
    <source>
        <dbReference type="Proteomes" id="UP000572635"/>
    </source>
</evidence>
<comment type="subcellular location">
    <subcellularLocation>
        <location evidence="1">Cell membrane</location>
        <topology evidence="1">Multi-pass membrane protein</topology>
    </subcellularLocation>
</comment>
<organism evidence="10 11">
    <name type="scientific">Nocardiopsis composta</name>
    <dbReference type="NCBI Taxonomy" id="157465"/>
    <lineage>
        <taxon>Bacteria</taxon>
        <taxon>Bacillati</taxon>
        <taxon>Actinomycetota</taxon>
        <taxon>Actinomycetes</taxon>
        <taxon>Streptosporangiales</taxon>
        <taxon>Nocardiopsidaceae</taxon>
        <taxon>Nocardiopsis</taxon>
    </lineage>
</organism>
<evidence type="ECO:0000256" key="3">
    <source>
        <dbReference type="ARBA" id="ARBA00022692"/>
    </source>
</evidence>
<gene>
    <name evidence="10" type="ORF">HDA36_001713</name>
</gene>
<dbReference type="InterPro" id="IPR025857">
    <property type="entry name" value="MacB_PCD"/>
</dbReference>
<feature type="transmembrane region" description="Helical" evidence="7">
    <location>
        <begin position="20"/>
        <end position="40"/>
    </location>
</feature>
<feature type="transmembrane region" description="Helical" evidence="7">
    <location>
        <begin position="448"/>
        <end position="476"/>
    </location>
</feature>
<feature type="transmembrane region" description="Helical" evidence="7">
    <location>
        <begin position="308"/>
        <end position="335"/>
    </location>
</feature>
<feature type="transmembrane region" description="Helical" evidence="7">
    <location>
        <begin position="347"/>
        <end position="375"/>
    </location>
</feature>
<dbReference type="InterPro" id="IPR038766">
    <property type="entry name" value="Membrane_comp_ABC_pdt"/>
</dbReference>
<dbReference type="Pfam" id="PF12704">
    <property type="entry name" value="MacB_PCD"/>
    <property type="match status" value="1"/>
</dbReference>
<keyword evidence="11" id="KW-1185">Reference proteome</keyword>
<feature type="transmembrane region" description="Helical" evidence="7">
    <location>
        <begin position="407"/>
        <end position="428"/>
    </location>
</feature>
<dbReference type="GO" id="GO:0005886">
    <property type="term" value="C:plasma membrane"/>
    <property type="evidence" value="ECO:0007669"/>
    <property type="project" value="UniProtKB-SubCell"/>
</dbReference>
<feature type="transmembrane region" description="Helical" evidence="7">
    <location>
        <begin position="813"/>
        <end position="834"/>
    </location>
</feature>
<evidence type="ECO:0000256" key="6">
    <source>
        <dbReference type="ARBA" id="ARBA00038076"/>
    </source>
</evidence>
<evidence type="ECO:0000259" key="9">
    <source>
        <dbReference type="Pfam" id="PF12704"/>
    </source>
</evidence>
<sequence length="851" mass="86552">MLRTTLAGLRLHKARLTTTALAIALGVMFVTGTLVFSGTLKEAFSAQVMGAADRFAAIARVDSEQADPEQPPAMLPEKTLQEVRDLDEVADAGAVLSGDAPLLDKNGRAVGGVPTAGLGLEGETRYTAEEGALPSAADEVALATTSADATGYRIGDRVRVLDAEGAEHEFTVSGLVNFGTDMELAYRGAVVFQADTARELTGAEGYSEIDATAAAGATDEAVADAVAAAAGSAAEVETGTAMGERLAEDAGTQATTFATALMMFALVSVFVAGIVIYNTFAILLAQRQREMALLRCVGAGRGQVFRGVLLEALVIGLVSSALGVAAGIGLGWAGIHFGSQALGAGSSAATLVVGALPVAAGMAVGLVMTLTSVLAPAVQAMRVPPLAALRTSATAQGMERGIGWKRISIGVLFFLGSAALVAAALTAAPDPVSVVLAPDPVSLVLSVVAGLVAFVGVVVLSPLIVRAVVAAVSPLMKRVGVPSMLAADNSRRSPKRAATAMIALTVGATLITGYAVVNASLGKTMDRMLDEQFPVDYQIGAPIEDADAGVPRQVADELRGSPAIGFVMEQRQARVPTGDASGDLPVSTYIGGALGEDVTDELVAGDLADIAPGKVAVSEGYAGGRSVGDKLPVATDEGERDYEIAAVTADMGTLWGLTMVPADFEDAFPEVKGAYTIGVRGADGASAAEVRDAVYDSVADDPLLRVDSTAEMRSQFDDMLELAFIAIAAMLGLAILIAVFGIANTMALSVLERTRESAMLRALGLTRGQLRRMLSTEAVLLCLIGAGVGIGLGVLFGWAAASAILPNMVFGVPLGQIAVFVAVAVVAGLLASVLPGRRAAGTSISGALASE</sequence>
<comment type="similarity">
    <text evidence="6">Belongs to the ABC-4 integral membrane protein family.</text>
</comment>
<feature type="domain" description="ABC3 transporter permease C-terminal" evidence="8">
    <location>
        <begin position="730"/>
        <end position="843"/>
    </location>
</feature>
<protein>
    <submittedName>
        <fullName evidence="10">Putative ABC transport system permease protein</fullName>
    </submittedName>
</protein>
<keyword evidence="5 7" id="KW-0472">Membrane</keyword>
<reference evidence="10 11" key="1">
    <citation type="submission" date="2020-08" db="EMBL/GenBank/DDBJ databases">
        <title>Sequencing the genomes of 1000 actinobacteria strains.</title>
        <authorList>
            <person name="Klenk H.-P."/>
        </authorList>
    </citation>
    <scope>NUCLEOTIDE SEQUENCE [LARGE SCALE GENOMIC DNA]</scope>
    <source>
        <strain evidence="10 11">DSM 44551</strain>
    </source>
</reference>
<feature type="transmembrane region" description="Helical" evidence="7">
    <location>
        <begin position="261"/>
        <end position="285"/>
    </location>
</feature>
<comment type="caution">
    <text evidence="10">The sequence shown here is derived from an EMBL/GenBank/DDBJ whole genome shotgun (WGS) entry which is preliminary data.</text>
</comment>
<dbReference type="EMBL" id="JACHDB010000001">
    <property type="protein sequence ID" value="MBB5431629.1"/>
    <property type="molecule type" value="Genomic_DNA"/>
</dbReference>
<dbReference type="InterPro" id="IPR003838">
    <property type="entry name" value="ABC3_permease_C"/>
</dbReference>
<dbReference type="AlphaFoldDB" id="A0A7W8QJY8"/>
<evidence type="ECO:0000259" key="8">
    <source>
        <dbReference type="Pfam" id="PF02687"/>
    </source>
</evidence>
<keyword evidence="3 7" id="KW-0812">Transmembrane</keyword>
<feature type="transmembrane region" description="Helical" evidence="7">
    <location>
        <begin position="778"/>
        <end position="801"/>
    </location>
</feature>
<feature type="domain" description="ABC3 transporter permease C-terminal" evidence="8">
    <location>
        <begin position="262"/>
        <end position="385"/>
    </location>
</feature>
<feature type="transmembrane region" description="Helical" evidence="7">
    <location>
        <begin position="722"/>
        <end position="751"/>
    </location>
</feature>
<dbReference type="RefSeq" id="WP_184391313.1">
    <property type="nucleotide sequence ID" value="NZ_BAAAJD010000009.1"/>
</dbReference>
<evidence type="ECO:0000256" key="5">
    <source>
        <dbReference type="ARBA" id="ARBA00023136"/>
    </source>
</evidence>
<name>A0A7W8QJY8_9ACTN</name>